<sequence>SGSCVRPVLLMLLFITFVYSAAMREAFNRNSPEPAVLTVSDPLNAVGFSDPIAVCTTSSPMDNPAESDSVEHPDIVDGKSKEDSNSADQTEDYDHQSSKKRNKLPVTETLGLDNDSAESKSEERTHVDKTVKTENQPSKTR</sequence>
<evidence type="ECO:0000256" key="2">
    <source>
        <dbReference type="SAM" id="SignalP"/>
    </source>
</evidence>
<dbReference type="AlphaFoldDB" id="A0A8J4UUC1"/>
<feature type="chain" id="PRO_5035229303" evidence="2">
    <location>
        <begin position="21"/>
        <end position="141"/>
    </location>
</feature>
<protein>
    <submittedName>
        <fullName evidence="3">Uncharacterized protein</fullName>
    </submittedName>
</protein>
<feature type="non-terminal residue" evidence="3">
    <location>
        <position position="1"/>
    </location>
</feature>
<gene>
    <name evidence="3" type="ORF">DAT39_002532</name>
</gene>
<name>A0A8J4UUC1_CLAMG</name>
<feature type="region of interest" description="Disordered" evidence="1">
    <location>
        <begin position="55"/>
        <end position="141"/>
    </location>
</feature>
<feature type="signal peptide" evidence="2">
    <location>
        <begin position="1"/>
        <end position="20"/>
    </location>
</feature>
<proteinExistence type="predicted"/>
<dbReference type="Proteomes" id="UP000727407">
    <property type="component" value="Unassembled WGS sequence"/>
</dbReference>
<accession>A0A8J4UUC1</accession>
<keyword evidence="2" id="KW-0732">Signal</keyword>
<feature type="compositionally biased region" description="Basic and acidic residues" evidence="1">
    <location>
        <begin position="69"/>
        <end position="84"/>
    </location>
</feature>
<dbReference type="EMBL" id="QNUK01000019">
    <property type="protein sequence ID" value="KAF5907752.1"/>
    <property type="molecule type" value="Genomic_DNA"/>
</dbReference>
<feature type="compositionally biased region" description="Basic and acidic residues" evidence="1">
    <location>
        <begin position="117"/>
        <end position="132"/>
    </location>
</feature>
<comment type="caution">
    <text evidence="3">The sequence shown here is derived from an EMBL/GenBank/DDBJ whole genome shotgun (WGS) entry which is preliminary data.</text>
</comment>
<evidence type="ECO:0000256" key="1">
    <source>
        <dbReference type="SAM" id="MobiDB-lite"/>
    </source>
</evidence>
<organism evidence="3 4">
    <name type="scientific">Clarias magur</name>
    <name type="common">Asian catfish</name>
    <name type="synonym">Macropteronotus magur</name>
    <dbReference type="NCBI Taxonomy" id="1594786"/>
    <lineage>
        <taxon>Eukaryota</taxon>
        <taxon>Metazoa</taxon>
        <taxon>Chordata</taxon>
        <taxon>Craniata</taxon>
        <taxon>Vertebrata</taxon>
        <taxon>Euteleostomi</taxon>
        <taxon>Actinopterygii</taxon>
        <taxon>Neopterygii</taxon>
        <taxon>Teleostei</taxon>
        <taxon>Ostariophysi</taxon>
        <taxon>Siluriformes</taxon>
        <taxon>Clariidae</taxon>
        <taxon>Clarias</taxon>
    </lineage>
</organism>
<feature type="non-terminal residue" evidence="3">
    <location>
        <position position="141"/>
    </location>
</feature>
<dbReference type="OrthoDB" id="8888144at2759"/>
<evidence type="ECO:0000313" key="3">
    <source>
        <dbReference type="EMBL" id="KAF5907752.1"/>
    </source>
</evidence>
<keyword evidence="4" id="KW-1185">Reference proteome</keyword>
<evidence type="ECO:0000313" key="4">
    <source>
        <dbReference type="Proteomes" id="UP000727407"/>
    </source>
</evidence>
<reference evidence="3" key="1">
    <citation type="submission" date="2020-07" db="EMBL/GenBank/DDBJ databases">
        <title>Clarias magur genome sequencing, assembly and annotation.</title>
        <authorList>
            <person name="Kushwaha B."/>
            <person name="Kumar R."/>
            <person name="Das P."/>
            <person name="Joshi C.G."/>
            <person name="Kumar D."/>
            <person name="Nagpure N.S."/>
            <person name="Pandey M."/>
            <person name="Agarwal S."/>
            <person name="Srivastava S."/>
            <person name="Singh M."/>
            <person name="Sahoo L."/>
            <person name="Jayasankar P."/>
            <person name="Meher P.K."/>
            <person name="Koringa P.G."/>
            <person name="Iquebal M.A."/>
            <person name="Das S.P."/>
            <person name="Bit A."/>
            <person name="Patnaik S."/>
            <person name="Patel N."/>
            <person name="Shah T.M."/>
            <person name="Hinsu A."/>
            <person name="Jena J.K."/>
        </authorList>
    </citation>
    <scope>NUCLEOTIDE SEQUENCE</scope>
    <source>
        <strain evidence="3">CIFAMagur01</strain>
        <tissue evidence="3">Testis</tissue>
    </source>
</reference>